<sequence>FQGRGAFKRFTPLSHFTGRSVTEQTCGALIKRASCVHSKCGSGAGSAQVRLLNTLWNDPACFSGYMSPRGNSIPANEDPVWQLLPRHLLVMVILHHSMGSHSLALGTACEMEADPVVSYFHTEAFSTHFWGQLTITSEGFSSNAPPHASDVNECMGWYDDLKSLPTPDMMPYAKTEVLR</sequence>
<proteinExistence type="predicted"/>
<evidence type="ECO:0000313" key="1">
    <source>
        <dbReference type="EMBL" id="ABY55231.1"/>
    </source>
</evidence>
<feature type="non-terminal residue" evidence="1">
    <location>
        <position position="1"/>
    </location>
</feature>
<dbReference type="GO" id="GO:0019013">
    <property type="term" value="C:viral nucleocapsid"/>
    <property type="evidence" value="ECO:0007669"/>
    <property type="project" value="UniProtKB-KW"/>
</dbReference>
<keyword evidence="1" id="KW-0946">Virion</keyword>
<organism evidence="1">
    <name type="scientific">Curionopolis virus</name>
    <dbReference type="NCBI Taxonomy" id="490110"/>
    <lineage>
        <taxon>Viruses</taxon>
        <taxon>Riboviria</taxon>
        <taxon>Orthornavirae</taxon>
        <taxon>Negarnaviricota</taxon>
        <taxon>Haploviricotina</taxon>
        <taxon>Monjiviricetes</taxon>
        <taxon>Mononegavirales</taxon>
        <taxon>Rhabdoviridae</taxon>
        <taxon>Alpharhabdovirinae</taxon>
        <taxon>Curiovirus</taxon>
        <taxon>Curiovirus curionopolis</taxon>
    </lineage>
</organism>
<protein>
    <submittedName>
        <fullName evidence="1">Nucleocapsid</fullName>
    </submittedName>
</protein>
<dbReference type="EMBL" id="EU310872">
    <property type="protein sequence ID" value="ABY55231.1"/>
    <property type="molecule type" value="Viral_cRNA"/>
</dbReference>
<reference evidence="1" key="1">
    <citation type="journal article" date="2006" name="Arch. Virol.">
        <title>Characterization of two new rhabdoviruses isolated from midges (Culicoides SPP) in the Brazilian Amazon: proposed members of a new genus, Bracorhabdovirus.</title>
        <authorList>
            <person name="Diniz J.A."/>
            <person name="Nunes M.R."/>
            <person name="Travassos da Rosa A.P."/>
            <person name="Cruz A.C."/>
            <person name="de Souza W."/>
            <person name="Medeiros D.B."/>
            <person name="Chiang J.O."/>
            <person name="Vasconcelos P.F."/>
        </authorList>
    </citation>
    <scope>NUCLEOTIDE SEQUENCE</scope>
    <source>
        <strain evidence="1">BeAR 440009</strain>
    </source>
</reference>
<feature type="non-terminal residue" evidence="1">
    <location>
        <position position="179"/>
    </location>
</feature>
<keyword evidence="1" id="KW-0543">Viral nucleoprotein</keyword>
<name>B0FE90_9RHAB</name>
<accession>B0FE90</accession>
<reference evidence="1" key="2">
    <citation type="submission" date="2007-11" db="EMBL/GenBank/DDBJ databases">
        <authorList>
            <person name="Nunes M.R.T."/>
            <person name="Vasconcelos P.F.C."/>
        </authorList>
    </citation>
    <scope>NUCLEOTIDE SEQUENCE</scope>
    <source>
        <strain evidence="1">BeAR 440009</strain>
    </source>
</reference>